<protein>
    <submittedName>
        <fullName evidence="1">Uncharacterized protein</fullName>
    </submittedName>
</protein>
<dbReference type="PANTHER" id="PTHR45523:SF2">
    <property type="entry name" value="OS02G0470600 PROTEIN"/>
    <property type="match status" value="1"/>
</dbReference>
<dbReference type="OMA" id="SFFRCEM"/>
<reference evidence="1" key="1">
    <citation type="journal article" date="2013" name="Nature">
        <title>Draft genome of the wheat A-genome progenitor Triticum urartu.</title>
        <authorList>
            <person name="Ling H.Q."/>
            <person name="Zhao S."/>
            <person name="Liu D."/>
            <person name="Wang J."/>
            <person name="Sun H."/>
            <person name="Zhang C."/>
            <person name="Fan H."/>
            <person name="Li D."/>
            <person name="Dong L."/>
            <person name="Tao Y."/>
            <person name="Gao C."/>
            <person name="Wu H."/>
            <person name="Li Y."/>
            <person name="Cui Y."/>
            <person name="Guo X."/>
            <person name="Zheng S."/>
            <person name="Wang B."/>
            <person name="Yu K."/>
            <person name="Liang Q."/>
            <person name="Yang W."/>
            <person name="Lou X."/>
            <person name="Chen J."/>
            <person name="Feng M."/>
            <person name="Jian J."/>
            <person name="Zhang X."/>
            <person name="Luo G."/>
            <person name="Jiang Y."/>
            <person name="Liu J."/>
            <person name="Wang Z."/>
            <person name="Sha Y."/>
            <person name="Zhang B."/>
            <person name="Wu H."/>
            <person name="Tang D."/>
            <person name="Shen Q."/>
            <person name="Xue P."/>
            <person name="Zou S."/>
            <person name="Wang X."/>
            <person name="Liu X."/>
            <person name="Wang F."/>
            <person name="Yang Y."/>
            <person name="An X."/>
            <person name="Dong Z."/>
            <person name="Zhang K."/>
            <person name="Zhang X."/>
            <person name="Luo M.C."/>
            <person name="Dvorak J."/>
            <person name="Tong Y."/>
            <person name="Wang J."/>
            <person name="Yang H."/>
            <person name="Li Z."/>
            <person name="Wang D."/>
            <person name="Zhang A."/>
            <person name="Wang J."/>
        </authorList>
    </citation>
    <scope>NUCLEOTIDE SEQUENCE</scope>
</reference>
<organism evidence="1">
    <name type="scientific">Triticum urartu</name>
    <name type="common">Red wild einkorn</name>
    <name type="synonym">Crithodium urartu</name>
    <dbReference type="NCBI Taxonomy" id="4572"/>
    <lineage>
        <taxon>Eukaryota</taxon>
        <taxon>Viridiplantae</taxon>
        <taxon>Streptophyta</taxon>
        <taxon>Embryophyta</taxon>
        <taxon>Tracheophyta</taxon>
        <taxon>Spermatophyta</taxon>
        <taxon>Magnoliopsida</taxon>
        <taxon>Liliopsida</taxon>
        <taxon>Poales</taxon>
        <taxon>Poaceae</taxon>
        <taxon>BOP clade</taxon>
        <taxon>Pooideae</taxon>
        <taxon>Triticodae</taxon>
        <taxon>Triticeae</taxon>
        <taxon>Triticinae</taxon>
        <taxon>Triticum</taxon>
    </lineage>
</organism>
<dbReference type="STRING" id="4572.M8A7L3"/>
<name>M8A7L3_TRIUA</name>
<proteinExistence type="predicted"/>
<dbReference type="AlphaFoldDB" id="M8A7L3"/>
<accession>M8A7L3</accession>
<dbReference type="EMBL" id="KD157623">
    <property type="protein sequence ID" value="EMS56439.1"/>
    <property type="molecule type" value="Genomic_DNA"/>
</dbReference>
<dbReference type="eggNOG" id="KOG1809">
    <property type="taxonomic scope" value="Eukaryota"/>
</dbReference>
<gene>
    <name evidence="1" type="ORF">TRIUR3_04511</name>
</gene>
<sequence length="621" mass="69590">MAVGVNGTLGKCMIREGHGINVGVRRSLRDVFRKVPMLSMKVQIGLLHAVMSDKEYNVITSCISTNLSETPNLPPSFRENVNRTKESIRLLADKVNLNNHLMLSRTVVIMTVNVHYALLELCNGPDAESPLAELALEGLWVSYRTTSLFEMDLYLSILKLSIRDIRPDTKSEMRLMLGSYSETSKLNTPDPSSDGGVSNLTMLILDYRWRSSFKSFVIRVQQPRILVVLDFLLPVVEYFVPSIGTITGREESLDPKNDPLMTSNDIVLCGPVFLQRENVIQLSPERQLIVDGCDIDEFTYDGCGGTVSLCEELDKKGQLHSETIIIVGRGKKLRFKNVKIENGALLRKCVYLNTGSSYSISAEDGVEVSVLETSFNNDEDNRFQSEEYNRQFNALQPAAGSPSNQMLNFTFEAQFKTTTIHTSDSKVVSPEFTFYDSSKLTMDDSLHIEKLLRAKMDFSFMYASKEKDIWARSVVKDLTIEAGSGLLVLEPVDFSWKYTSVSEKTNIILTSSEICIHLSLGVASLMLKLQNQTLAALQFGNINPLVSCTNFKRVWASPEGDLPGYNLTFWRPQAPSNYVILGDCVSSSYFLEFLLLQQSAISGLVAHPESVPFRSFFRCEM</sequence>
<dbReference type="PANTHER" id="PTHR45523">
    <property type="entry name" value="TETRATRICOPEPTIDE REPEAT (TPR)-CONTAINING PROTEIN-RELATED"/>
    <property type="match status" value="1"/>
</dbReference>
<evidence type="ECO:0000313" key="1">
    <source>
        <dbReference type="EMBL" id="EMS56439.1"/>
    </source>
</evidence>